<evidence type="ECO:0000256" key="4">
    <source>
        <dbReference type="ARBA" id="ARBA00048941"/>
    </source>
</evidence>
<evidence type="ECO:0000256" key="3">
    <source>
        <dbReference type="ARBA" id="ARBA00023033"/>
    </source>
</evidence>
<reference evidence="5 6" key="1">
    <citation type="submission" date="2017-07" db="EMBL/GenBank/DDBJ databases">
        <title>Draft whole genome sequences of clinical Proprionibacteriaceae strains.</title>
        <authorList>
            <person name="Bernier A.-M."/>
            <person name="Bernard K."/>
            <person name="Domingo M.-C."/>
        </authorList>
    </citation>
    <scope>NUCLEOTIDE SEQUENCE [LARGE SCALE GENOMIC DNA]</scope>
    <source>
        <strain evidence="5 6">NML 130396</strain>
    </source>
</reference>
<dbReference type="InterPro" id="IPR012348">
    <property type="entry name" value="RNR-like"/>
</dbReference>
<sequence length="341" mass="38269">MQYELKTQVITPQRQTFDHVAKRFGDKPATRYQEGSYYLQPVENFHYRPTWAPDKELYDADFSRFKLVDPHDYADPRQYYYTPYVTNRSQMHEAFARSLDYVGDHDLLDRMPQPWRDLIAQVVVPLRHLESGAQMIFSGACRFSYGTTIAQCLGYEGFDRIGNAQLISRVGLALDDGTATVLKSAKQAWVEDDSLQGLRRMVEILLVEQDWAVAVIGMDVLDMLLDALIYRHLDEEAIIGGAGAYSLLAQHIASWYPDHRKWLDALYKTWLADSEHGDANRAALSEAVSTWLPQAVDAVRALAEHADTLVDVGCAGAVTVAAEKAAEHFRALGVDVDGPGA</sequence>
<dbReference type="Gene3D" id="1.10.620.20">
    <property type="entry name" value="Ribonucleotide Reductase, subunit A"/>
    <property type="match status" value="1"/>
</dbReference>
<dbReference type="InterPro" id="IPR012078">
    <property type="entry name" value="MP_mOase_hydro"/>
</dbReference>
<evidence type="ECO:0000313" key="5">
    <source>
        <dbReference type="EMBL" id="OYO19311.1"/>
    </source>
</evidence>
<dbReference type="EC" id="1.14.13.227" evidence="1"/>
<dbReference type="AlphaFoldDB" id="A0A255GUL0"/>
<comment type="catalytic activity">
    <reaction evidence="4">
        <text>propane + NADH + O2 + H(+) = propan-2-ol + NAD(+) + H2O</text>
        <dbReference type="Rhea" id="RHEA:49992"/>
        <dbReference type="ChEBI" id="CHEBI:15377"/>
        <dbReference type="ChEBI" id="CHEBI:15378"/>
        <dbReference type="ChEBI" id="CHEBI:15379"/>
        <dbReference type="ChEBI" id="CHEBI:17824"/>
        <dbReference type="ChEBI" id="CHEBI:32879"/>
        <dbReference type="ChEBI" id="CHEBI:57540"/>
        <dbReference type="ChEBI" id="CHEBI:57945"/>
        <dbReference type="EC" id="1.14.13.227"/>
    </reaction>
</comment>
<gene>
    <name evidence="5" type="ORF">CGZ93_13105</name>
</gene>
<dbReference type="Proteomes" id="UP000216311">
    <property type="component" value="Unassembled WGS sequence"/>
</dbReference>
<keyword evidence="2" id="KW-0560">Oxidoreductase</keyword>
<dbReference type="EMBL" id="NMVQ01000034">
    <property type="protein sequence ID" value="OYO19311.1"/>
    <property type="molecule type" value="Genomic_DNA"/>
</dbReference>
<dbReference type="OrthoDB" id="9806768at2"/>
<evidence type="ECO:0000313" key="6">
    <source>
        <dbReference type="Proteomes" id="UP000216311"/>
    </source>
</evidence>
<dbReference type="InterPro" id="IPR009078">
    <property type="entry name" value="Ferritin-like_SF"/>
</dbReference>
<keyword evidence="6" id="KW-1185">Reference proteome</keyword>
<protein>
    <recommendedName>
        <fullName evidence="1">propane 2-monooxygenase</fullName>
        <ecNumber evidence="1">1.14.13.227</ecNumber>
    </recommendedName>
</protein>
<evidence type="ECO:0000256" key="2">
    <source>
        <dbReference type="ARBA" id="ARBA00023002"/>
    </source>
</evidence>
<dbReference type="RefSeq" id="WP_094364608.1">
    <property type="nucleotide sequence ID" value="NZ_NMVQ01000034.1"/>
</dbReference>
<dbReference type="PIRSF" id="PIRSF000040">
    <property type="entry name" value="MMOH_comp"/>
    <property type="match status" value="1"/>
</dbReference>
<evidence type="ECO:0000256" key="1">
    <source>
        <dbReference type="ARBA" id="ARBA00012710"/>
    </source>
</evidence>
<comment type="caution">
    <text evidence="5">The sequence shown here is derived from an EMBL/GenBank/DDBJ whole genome shotgun (WGS) entry which is preliminary data.</text>
</comment>
<dbReference type="GO" id="GO:0016709">
    <property type="term" value="F:oxidoreductase activity, acting on paired donors, with incorporation or reduction of molecular oxygen, NAD(P)H as one donor, and incorporation of one atom of oxygen"/>
    <property type="evidence" value="ECO:0007669"/>
    <property type="project" value="InterPro"/>
</dbReference>
<keyword evidence="3 5" id="KW-0503">Monooxygenase</keyword>
<name>A0A255GUL0_9ACTN</name>
<dbReference type="Pfam" id="PF02332">
    <property type="entry name" value="Phenol_Hydrox"/>
    <property type="match status" value="1"/>
</dbReference>
<organism evidence="5 6">
    <name type="scientific">Enemella dayhoffiae</name>
    <dbReference type="NCBI Taxonomy" id="2016507"/>
    <lineage>
        <taxon>Bacteria</taxon>
        <taxon>Bacillati</taxon>
        <taxon>Actinomycetota</taxon>
        <taxon>Actinomycetes</taxon>
        <taxon>Propionibacteriales</taxon>
        <taxon>Propionibacteriaceae</taxon>
        <taxon>Enemella</taxon>
    </lineage>
</organism>
<accession>A0A255GUL0</accession>
<dbReference type="InterPro" id="IPR003430">
    <property type="entry name" value="Phenol_Hydrox"/>
</dbReference>
<dbReference type="SUPFAM" id="SSF47240">
    <property type="entry name" value="Ferritin-like"/>
    <property type="match status" value="1"/>
</dbReference>
<proteinExistence type="predicted"/>